<protein>
    <submittedName>
        <fullName evidence="1">Uncharacterized protein</fullName>
    </submittedName>
</protein>
<evidence type="ECO:0000313" key="1">
    <source>
        <dbReference type="EMBL" id="KAK4313631.1"/>
    </source>
</evidence>
<name>A0AAE1PT16_9EUCA</name>
<accession>A0AAE1PT16</accession>
<gene>
    <name evidence="1" type="ORF">Pmani_015035</name>
</gene>
<reference evidence="1" key="1">
    <citation type="submission" date="2023-11" db="EMBL/GenBank/DDBJ databases">
        <title>Genome assemblies of two species of porcelain crab, Petrolisthes cinctipes and Petrolisthes manimaculis (Anomura: Porcellanidae).</title>
        <authorList>
            <person name="Angst P."/>
        </authorList>
    </citation>
    <scope>NUCLEOTIDE SEQUENCE</scope>
    <source>
        <strain evidence="1">PB745_02</strain>
        <tissue evidence="1">Gill</tissue>
    </source>
</reference>
<organism evidence="1 2">
    <name type="scientific">Petrolisthes manimaculis</name>
    <dbReference type="NCBI Taxonomy" id="1843537"/>
    <lineage>
        <taxon>Eukaryota</taxon>
        <taxon>Metazoa</taxon>
        <taxon>Ecdysozoa</taxon>
        <taxon>Arthropoda</taxon>
        <taxon>Crustacea</taxon>
        <taxon>Multicrustacea</taxon>
        <taxon>Malacostraca</taxon>
        <taxon>Eumalacostraca</taxon>
        <taxon>Eucarida</taxon>
        <taxon>Decapoda</taxon>
        <taxon>Pleocyemata</taxon>
        <taxon>Anomura</taxon>
        <taxon>Galatheoidea</taxon>
        <taxon>Porcellanidae</taxon>
        <taxon>Petrolisthes</taxon>
    </lineage>
</organism>
<comment type="caution">
    <text evidence="1">The sequence shown here is derived from an EMBL/GenBank/DDBJ whole genome shotgun (WGS) entry which is preliminary data.</text>
</comment>
<proteinExistence type="predicted"/>
<evidence type="ECO:0000313" key="2">
    <source>
        <dbReference type="Proteomes" id="UP001292094"/>
    </source>
</evidence>
<dbReference type="AlphaFoldDB" id="A0AAE1PT16"/>
<keyword evidence="2" id="KW-1185">Reference proteome</keyword>
<dbReference type="Proteomes" id="UP001292094">
    <property type="component" value="Unassembled WGS sequence"/>
</dbReference>
<dbReference type="EMBL" id="JAWZYT010001281">
    <property type="protein sequence ID" value="KAK4313631.1"/>
    <property type="molecule type" value="Genomic_DNA"/>
</dbReference>
<sequence length="72" mass="8269">MQRDRRRVMDKTKLPSNWKMFLRDNNNKTEVFEFLANKIVTKCPDNVIVVIKGNQALSNSSISLDGLSPCNQ</sequence>